<organism evidence="5 6">
    <name type="scientific">Anaerococcus nagyae</name>
    <dbReference type="NCBI Taxonomy" id="1755241"/>
    <lineage>
        <taxon>Bacteria</taxon>
        <taxon>Bacillati</taxon>
        <taxon>Bacillota</taxon>
        <taxon>Tissierellia</taxon>
        <taxon>Tissierellales</taxon>
        <taxon>Peptoniphilaceae</taxon>
        <taxon>Anaerococcus</taxon>
    </lineage>
</organism>
<dbReference type="EMBL" id="QVEU01000011">
    <property type="protein sequence ID" value="RGB74403.1"/>
    <property type="molecule type" value="Genomic_DNA"/>
</dbReference>
<dbReference type="Pfam" id="PF12833">
    <property type="entry name" value="HTH_18"/>
    <property type="match status" value="1"/>
</dbReference>
<reference evidence="5 6" key="1">
    <citation type="submission" date="2018-08" db="EMBL/GenBank/DDBJ databases">
        <title>A genome reference for cultivated species of the human gut microbiota.</title>
        <authorList>
            <person name="Zou Y."/>
            <person name="Xue W."/>
            <person name="Luo G."/>
        </authorList>
    </citation>
    <scope>NUCLEOTIDE SEQUENCE [LARGE SCALE GENOMIC DNA]</scope>
    <source>
        <strain evidence="5 6">OF01-3</strain>
    </source>
</reference>
<dbReference type="PANTHER" id="PTHR43280:SF34">
    <property type="entry name" value="ARAC-FAMILY TRANSCRIPTIONAL REGULATOR"/>
    <property type="match status" value="1"/>
</dbReference>
<dbReference type="InterPro" id="IPR003313">
    <property type="entry name" value="AraC-bd"/>
</dbReference>
<accession>A0A3E2TFC1</accession>
<dbReference type="Proteomes" id="UP000261011">
    <property type="component" value="Unassembled WGS sequence"/>
</dbReference>
<feature type="domain" description="HTH araC/xylS-type" evidence="4">
    <location>
        <begin position="169"/>
        <end position="267"/>
    </location>
</feature>
<gene>
    <name evidence="5" type="ORF">DXA39_08540</name>
</gene>
<comment type="caution">
    <text evidence="5">The sequence shown here is derived from an EMBL/GenBank/DDBJ whole genome shotgun (WGS) entry which is preliminary data.</text>
</comment>
<dbReference type="AlphaFoldDB" id="A0A3E2TFC1"/>
<dbReference type="PANTHER" id="PTHR43280">
    <property type="entry name" value="ARAC-FAMILY TRANSCRIPTIONAL REGULATOR"/>
    <property type="match status" value="1"/>
</dbReference>
<evidence type="ECO:0000256" key="1">
    <source>
        <dbReference type="ARBA" id="ARBA00023015"/>
    </source>
</evidence>
<dbReference type="Gene3D" id="1.10.10.60">
    <property type="entry name" value="Homeodomain-like"/>
    <property type="match status" value="2"/>
</dbReference>
<dbReference type="Gene3D" id="2.60.120.10">
    <property type="entry name" value="Jelly Rolls"/>
    <property type="match status" value="1"/>
</dbReference>
<dbReference type="InterPro" id="IPR014710">
    <property type="entry name" value="RmlC-like_jellyroll"/>
</dbReference>
<dbReference type="RefSeq" id="WP_117522297.1">
    <property type="nucleotide sequence ID" value="NZ_AP031484.1"/>
</dbReference>
<evidence type="ECO:0000256" key="3">
    <source>
        <dbReference type="ARBA" id="ARBA00023163"/>
    </source>
</evidence>
<dbReference type="PROSITE" id="PS01124">
    <property type="entry name" value="HTH_ARAC_FAMILY_2"/>
    <property type="match status" value="1"/>
</dbReference>
<protein>
    <submittedName>
        <fullName evidence="5">AraC family transcriptional regulator</fullName>
    </submittedName>
</protein>
<dbReference type="InterPro" id="IPR018060">
    <property type="entry name" value="HTH_AraC"/>
</dbReference>
<proteinExistence type="predicted"/>
<dbReference type="SUPFAM" id="SSF51215">
    <property type="entry name" value="Regulatory protein AraC"/>
    <property type="match status" value="1"/>
</dbReference>
<keyword evidence="2" id="KW-0238">DNA-binding</keyword>
<dbReference type="GO" id="GO:0043565">
    <property type="term" value="F:sequence-specific DNA binding"/>
    <property type="evidence" value="ECO:0007669"/>
    <property type="project" value="InterPro"/>
</dbReference>
<keyword evidence="1" id="KW-0805">Transcription regulation</keyword>
<dbReference type="InterPro" id="IPR009057">
    <property type="entry name" value="Homeodomain-like_sf"/>
</dbReference>
<keyword evidence="6" id="KW-1185">Reference proteome</keyword>
<dbReference type="PROSITE" id="PS00041">
    <property type="entry name" value="HTH_ARAC_FAMILY_1"/>
    <property type="match status" value="1"/>
</dbReference>
<dbReference type="SUPFAM" id="SSF46689">
    <property type="entry name" value="Homeodomain-like"/>
    <property type="match status" value="2"/>
</dbReference>
<keyword evidence="3" id="KW-0804">Transcription</keyword>
<evidence type="ECO:0000256" key="2">
    <source>
        <dbReference type="ARBA" id="ARBA00023125"/>
    </source>
</evidence>
<dbReference type="InterPro" id="IPR018062">
    <property type="entry name" value="HTH_AraC-typ_CS"/>
</dbReference>
<dbReference type="Pfam" id="PF02311">
    <property type="entry name" value="AraC_binding"/>
    <property type="match status" value="1"/>
</dbReference>
<evidence type="ECO:0000259" key="4">
    <source>
        <dbReference type="PROSITE" id="PS01124"/>
    </source>
</evidence>
<evidence type="ECO:0000313" key="6">
    <source>
        <dbReference type="Proteomes" id="UP000261011"/>
    </source>
</evidence>
<sequence length="272" mass="32063">MFDKAAVYMNIGDSFSLERLADVNTNMTKAHSHPYYEIYYLLDGERIQVINNNILKIKKNEFVIIAPNIKHYSYGEENVSFDRVLIYFTDDFFISKDIKERFYLLGNNGYSAKESTNTRACIFDLLNSTPVSKNKIEYEKIKLIFNLLLISIIEHKENIINKNMDMSVLKIMNYINDNFSKDICLDDIAREVYLNKYYMCKKFKKYTSHTIYDYLNTTRLTVAEKQLMETNKSITQISSEVGFNNIVSFNRAFKAKNNISPSKFRRTYNEIY</sequence>
<evidence type="ECO:0000313" key="5">
    <source>
        <dbReference type="EMBL" id="RGB74403.1"/>
    </source>
</evidence>
<name>A0A3E2TFC1_9FIRM</name>
<dbReference type="OrthoDB" id="9772063at2"/>
<dbReference type="InterPro" id="IPR037923">
    <property type="entry name" value="HTH-like"/>
</dbReference>
<dbReference type="SMART" id="SM00342">
    <property type="entry name" value="HTH_ARAC"/>
    <property type="match status" value="1"/>
</dbReference>
<dbReference type="GO" id="GO:0003700">
    <property type="term" value="F:DNA-binding transcription factor activity"/>
    <property type="evidence" value="ECO:0007669"/>
    <property type="project" value="InterPro"/>
</dbReference>